<dbReference type="Pfam" id="PF14765">
    <property type="entry name" value="PS-DH"/>
    <property type="match status" value="1"/>
</dbReference>
<protein>
    <submittedName>
        <fullName evidence="2">Polyketide synthase dehydratase</fullName>
    </submittedName>
</protein>
<dbReference type="AlphaFoldDB" id="A0A1H0X4I9"/>
<dbReference type="STRING" id="641025.SAMN05421507_1312"/>
<organism evidence="2 3">
    <name type="scientific">Lentzea jiangxiensis</name>
    <dbReference type="NCBI Taxonomy" id="641025"/>
    <lineage>
        <taxon>Bacteria</taxon>
        <taxon>Bacillati</taxon>
        <taxon>Actinomycetota</taxon>
        <taxon>Actinomycetes</taxon>
        <taxon>Pseudonocardiales</taxon>
        <taxon>Pseudonocardiaceae</taxon>
        <taxon>Lentzea</taxon>
    </lineage>
</organism>
<dbReference type="Proteomes" id="UP000199691">
    <property type="component" value="Unassembled WGS sequence"/>
</dbReference>
<dbReference type="OrthoDB" id="9810734at2"/>
<reference evidence="3" key="1">
    <citation type="submission" date="2016-10" db="EMBL/GenBank/DDBJ databases">
        <authorList>
            <person name="Varghese N."/>
            <person name="Submissions S."/>
        </authorList>
    </citation>
    <scope>NUCLEOTIDE SEQUENCE [LARGE SCALE GENOMIC DNA]</scope>
    <source>
        <strain evidence="3">CGMCC 4.6609</strain>
    </source>
</reference>
<evidence type="ECO:0000313" key="3">
    <source>
        <dbReference type="Proteomes" id="UP000199691"/>
    </source>
</evidence>
<dbReference type="InterPro" id="IPR049551">
    <property type="entry name" value="PKS_DH_C"/>
</dbReference>
<dbReference type="EMBL" id="FNIX01000031">
    <property type="protein sequence ID" value="SDP97396.1"/>
    <property type="molecule type" value="Genomic_DNA"/>
</dbReference>
<keyword evidence="3" id="KW-1185">Reference proteome</keyword>
<accession>A0A1H0X4I9</accession>
<dbReference type="InterPro" id="IPR042104">
    <property type="entry name" value="PKS_dehydratase_sf"/>
</dbReference>
<name>A0A1H0X4I9_9PSEU</name>
<dbReference type="Gene3D" id="3.10.129.110">
    <property type="entry name" value="Polyketide synthase dehydratase"/>
    <property type="match status" value="1"/>
</dbReference>
<sequence length="359" mass="36191">MHHDLSVFAGPDRTTLFGDLRRANAAGLWSRFYLREIFEEYTCGISALCELADEAYLSGHVVRGRPTLLGAFVLEMAAEAALALRPGVRITGFTGLVLHRFMSLQDGRTAVKRIEGRLNGSEVAVTVSGDVVAPDGRVLVHDRVDAEVPVRLADDLGTVTADLPAVDGLPLTAGDSGPLALTGRFASLHDVRAGTLGRWARFGFTPGSSWPAGFVTPALLIDAAVQLGLGAATDEVAVPQRIARIICGPVGADAGVDGALLFAEKGSAEGRSIAAGSVTAVDAWGRLLVRLDGTVGGLLAAPAAAPDAGPSAAPAAGSAAVPAIAPAVAPVVAAASPPAAARDVASAGSPAAVPAAALS</sequence>
<gene>
    <name evidence="2" type="ORF">SAMN05421507_1312</name>
</gene>
<dbReference type="RefSeq" id="WP_090105088.1">
    <property type="nucleotide sequence ID" value="NZ_FNIX01000031.1"/>
</dbReference>
<proteinExistence type="predicted"/>
<evidence type="ECO:0000313" key="2">
    <source>
        <dbReference type="EMBL" id="SDP97396.1"/>
    </source>
</evidence>
<evidence type="ECO:0000259" key="1">
    <source>
        <dbReference type="Pfam" id="PF14765"/>
    </source>
</evidence>
<feature type="domain" description="Polyketide synthase dehydratase" evidence="1">
    <location>
        <begin position="180"/>
        <end position="293"/>
    </location>
</feature>